<keyword evidence="1" id="KW-0812">Transmembrane</keyword>
<feature type="transmembrane region" description="Helical" evidence="1">
    <location>
        <begin position="17"/>
        <end position="36"/>
    </location>
</feature>
<organism evidence="2 3">
    <name type="scientific">Sphingobacterium zhuxiongii</name>
    <dbReference type="NCBI Taxonomy" id="2662364"/>
    <lineage>
        <taxon>Bacteria</taxon>
        <taxon>Pseudomonadati</taxon>
        <taxon>Bacteroidota</taxon>
        <taxon>Sphingobacteriia</taxon>
        <taxon>Sphingobacteriales</taxon>
        <taxon>Sphingobacteriaceae</taxon>
        <taxon>Sphingobacterium</taxon>
    </lineage>
</organism>
<dbReference type="Proteomes" id="UP000326921">
    <property type="component" value="Chromosome"/>
</dbReference>
<accession>A0A5Q0Q8J5</accession>
<feature type="transmembrane region" description="Helical" evidence="1">
    <location>
        <begin position="106"/>
        <end position="131"/>
    </location>
</feature>
<name>A0A5Q0Q8J5_9SPHI</name>
<dbReference type="EMBL" id="CP045652">
    <property type="protein sequence ID" value="QGA25429.1"/>
    <property type="molecule type" value="Genomic_DNA"/>
</dbReference>
<reference evidence="2 3" key="1">
    <citation type="submission" date="2019-10" db="EMBL/GenBank/DDBJ databases">
        <authorList>
            <person name="Dong K."/>
        </authorList>
    </citation>
    <scope>NUCLEOTIDE SEQUENCE [LARGE SCALE GENOMIC DNA]</scope>
    <source>
        <strain evidence="3">dk4302</strain>
    </source>
</reference>
<sequence>MRTSLLYVKTIFLGQKYLLISIPVFALVAFVGLFYLTNEQTITLIDALTESSAVNYDLAIQLSQRQFFRESFVLVFILPLIHLLFFQKLFYKPYEFTLPIGPGARYLSYMLVGLIIFLSNLLILILFNYILQVYLQTQFLSVCQEAYNKLGYLYESIPNTSILYNGNVSTELIKFGSLFILLLPVCYIVQLYFRKNSILKFTAIIATSIIVGRFYSRHVWANYNGYINNEEYIQTYPFVLITCAAILCFIGFYYLLKDKEV</sequence>
<feature type="transmembrane region" description="Helical" evidence="1">
    <location>
        <begin position="67"/>
        <end position="86"/>
    </location>
</feature>
<protein>
    <submittedName>
        <fullName evidence="2">Uncharacterized protein</fullName>
    </submittedName>
</protein>
<proteinExistence type="predicted"/>
<gene>
    <name evidence="2" type="ORF">GFH32_03415</name>
</gene>
<dbReference type="RefSeq" id="WP_153509752.1">
    <property type="nucleotide sequence ID" value="NZ_CP045652.1"/>
</dbReference>
<dbReference type="AlphaFoldDB" id="A0A5Q0Q8J5"/>
<feature type="transmembrane region" description="Helical" evidence="1">
    <location>
        <begin position="236"/>
        <end position="256"/>
    </location>
</feature>
<dbReference type="KEGG" id="sphe:GFH32_03415"/>
<keyword evidence="3" id="KW-1185">Reference proteome</keyword>
<feature type="transmembrane region" description="Helical" evidence="1">
    <location>
        <begin position="172"/>
        <end position="193"/>
    </location>
</feature>
<evidence type="ECO:0000313" key="2">
    <source>
        <dbReference type="EMBL" id="QGA25429.1"/>
    </source>
</evidence>
<evidence type="ECO:0000256" key="1">
    <source>
        <dbReference type="SAM" id="Phobius"/>
    </source>
</evidence>
<keyword evidence="1" id="KW-1133">Transmembrane helix</keyword>
<keyword evidence="1" id="KW-0472">Membrane</keyword>
<feature type="transmembrane region" description="Helical" evidence="1">
    <location>
        <begin position="198"/>
        <end position="216"/>
    </location>
</feature>
<evidence type="ECO:0000313" key="3">
    <source>
        <dbReference type="Proteomes" id="UP000326921"/>
    </source>
</evidence>